<comment type="caution">
    <text evidence="3">The sequence shown here is derived from an EMBL/GenBank/DDBJ whole genome shotgun (WGS) entry which is preliminary data.</text>
</comment>
<feature type="non-terminal residue" evidence="3">
    <location>
        <position position="286"/>
    </location>
</feature>
<dbReference type="Proteomes" id="UP000475862">
    <property type="component" value="Unassembled WGS sequence"/>
</dbReference>
<feature type="compositionally biased region" description="Basic and acidic residues" evidence="1">
    <location>
        <begin position="118"/>
        <end position="142"/>
    </location>
</feature>
<evidence type="ECO:0000256" key="1">
    <source>
        <dbReference type="SAM" id="MobiDB-lite"/>
    </source>
</evidence>
<evidence type="ECO:0000256" key="2">
    <source>
        <dbReference type="SAM" id="Phobius"/>
    </source>
</evidence>
<keyword evidence="4" id="KW-1185">Reference proteome</keyword>
<name>A0A6G0U4D0_APHGL</name>
<feature type="compositionally biased region" description="Low complexity" evidence="1">
    <location>
        <begin position="194"/>
        <end position="204"/>
    </location>
</feature>
<keyword evidence="2" id="KW-1133">Transmembrane helix</keyword>
<dbReference type="EMBL" id="VYZN01000004">
    <property type="protein sequence ID" value="KAE9543934.1"/>
    <property type="molecule type" value="Genomic_DNA"/>
</dbReference>
<feature type="region of interest" description="Disordered" evidence="1">
    <location>
        <begin position="111"/>
        <end position="142"/>
    </location>
</feature>
<keyword evidence="2" id="KW-0472">Membrane</keyword>
<evidence type="ECO:0000313" key="4">
    <source>
        <dbReference type="Proteomes" id="UP000475862"/>
    </source>
</evidence>
<accession>A0A6G0U4D0</accession>
<feature type="region of interest" description="Disordered" evidence="1">
    <location>
        <begin position="180"/>
        <end position="206"/>
    </location>
</feature>
<keyword evidence="2" id="KW-0812">Transmembrane</keyword>
<proteinExistence type="predicted"/>
<gene>
    <name evidence="3" type="ORF">AGLY_001912</name>
</gene>
<organism evidence="3 4">
    <name type="scientific">Aphis glycines</name>
    <name type="common">Soybean aphid</name>
    <dbReference type="NCBI Taxonomy" id="307491"/>
    <lineage>
        <taxon>Eukaryota</taxon>
        <taxon>Metazoa</taxon>
        <taxon>Ecdysozoa</taxon>
        <taxon>Arthropoda</taxon>
        <taxon>Hexapoda</taxon>
        <taxon>Insecta</taxon>
        <taxon>Pterygota</taxon>
        <taxon>Neoptera</taxon>
        <taxon>Paraneoptera</taxon>
        <taxon>Hemiptera</taxon>
        <taxon>Sternorrhyncha</taxon>
        <taxon>Aphidomorpha</taxon>
        <taxon>Aphidoidea</taxon>
        <taxon>Aphididae</taxon>
        <taxon>Aphidini</taxon>
        <taxon>Aphis</taxon>
        <taxon>Aphis</taxon>
    </lineage>
</organism>
<protein>
    <submittedName>
        <fullName evidence="3">Uncharacterized protein</fullName>
    </submittedName>
</protein>
<evidence type="ECO:0000313" key="3">
    <source>
        <dbReference type="EMBL" id="KAE9543934.1"/>
    </source>
</evidence>
<dbReference type="AlphaFoldDB" id="A0A6G0U4D0"/>
<sequence>MQFFDVIKQVPRKDGFNLNFHLFCQFEIELCFFSQTAAQVRSIFYSIFFRTLLTIISINVLTLHNLMQIYYRYRTRFFANCLKRSSWKHSISGIDFKQTFEYAFKVGCVRSPGRRTHPPNEKQNGGRRDAPDERRRQAAVQRDHALVPVHVKHAHGPAARGHRVVQLNPRLDHVHRECHRPQEHPTCGPGRRGGQQAAVGPGPASRFQSLPDHLVHAEKAEVAGHFPGHGHLKSAKQTSRPVVPHDVTDYLVAIHGSNNGTRLLQHTKILQSKGLYYCVSIIHVFL</sequence>
<feature type="transmembrane region" description="Helical" evidence="2">
    <location>
        <begin position="43"/>
        <end position="66"/>
    </location>
</feature>
<reference evidence="3 4" key="1">
    <citation type="submission" date="2019-08" db="EMBL/GenBank/DDBJ databases">
        <title>The genome of the soybean aphid Biotype 1, its phylome, world population structure and adaptation to the North American continent.</title>
        <authorList>
            <person name="Giordano R."/>
            <person name="Donthu R.K."/>
            <person name="Hernandez A.G."/>
            <person name="Wright C.L."/>
            <person name="Zimin A.V."/>
        </authorList>
    </citation>
    <scope>NUCLEOTIDE SEQUENCE [LARGE SCALE GENOMIC DNA]</scope>
    <source>
        <tissue evidence="3">Whole aphids</tissue>
    </source>
</reference>